<keyword evidence="5" id="KW-0472">Membrane</keyword>
<comment type="similarity">
    <text evidence="6">Belongs to the PP2C family.</text>
</comment>
<dbReference type="PROSITE" id="PS01032">
    <property type="entry name" value="PPM_1"/>
    <property type="match status" value="1"/>
</dbReference>
<protein>
    <recommendedName>
        <fullName evidence="8">PPM-type phosphatase domain-containing protein</fullName>
    </recommendedName>
</protein>
<accession>A0AAU9J903</accession>
<dbReference type="Pfam" id="PF00481">
    <property type="entry name" value="PP2C"/>
    <property type="match status" value="1"/>
</dbReference>
<dbReference type="EMBL" id="CAJZBQ010000032">
    <property type="protein sequence ID" value="CAG9322450.1"/>
    <property type="molecule type" value="Genomic_DNA"/>
</dbReference>
<proteinExistence type="inferred from homology"/>
<dbReference type="SMART" id="SM00331">
    <property type="entry name" value="PP2C_SIG"/>
    <property type="match status" value="1"/>
</dbReference>
<dbReference type="SMART" id="SM00332">
    <property type="entry name" value="PP2Cc"/>
    <property type="match status" value="1"/>
</dbReference>
<feature type="region of interest" description="Disordered" evidence="7">
    <location>
        <begin position="1"/>
        <end position="21"/>
    </location>
</feature>
<feature type="domain" description="PPM-type phosphatase" evidence="8">
    <location>
        <begin position="23"/>
        <end position="304"/>
    </location>
</feature>
<dbReference type="SUPFAM" id="SSF81606">
    <property type="entry name" value="PP2C-like"/>
    <property type="match status" value="1"/>
</dbReference>
<comment type="caution">
    <text evidence="9">The sequence shown here is derived from an EMBL/GenBank/DDBJ whole genome shotgun (WGS) entry which is preliminary data.</text>
</comment>
<dbReference type="InterPro" id="IPR036457">
    <property type="entry name" value="PPM-type-like_dom_sf"/>
</dbReference>
<dbReference type="Proteomes" id="UP001162131">
    <property type="component" value="Unassembled WGS sequence"/>
</dbReference>
<dbReference type="GO" id="GO:0046872">
    <property type="term" value="F:metal ion binding"/>
    <property type="evidence" value="ECO:0007669"/>
    <property type="project" value="UniProtKB-KW"/>
</dbReference>
<dbReference type="InterPro" id="IPR000222">
    <property type="entry name" value="PP2C_BS"/>
</dbReference>
<reference evidence="9" key="1">
    <citation type="submission" date="2021-09" db="EMBL/GenBank/DDBJ databases">
        <authorList>
            <consortium name="AG Swart"/>
            <person name="Singh M."/>
            <person name="Singh A."/>
            <person name="Seah K."/>
            <person name="Emmerich C."/>
        </authorList>
    </citation>
    <scope>NUCLEOTIDE SEQUENCE</scope>
    <source>
        <strain evidence="9">ATCC30299</strain>
    </source>
</reference>
<dbReference type="PANTHER" id="PTHR13832">
    <property type="entry name" value="PROTEIN PHOSPHATASE 2C"/>
    <property type="match status" value="1"/>
</dbReference>
<dbReference type="InterPro" id="IPR015655">
    <property type="entry name" value="PP2C"/>
</dbReference>
<evidence type="ECO:0000256" key="4">
    <source>
        <dbReference type="ARBA" id="ARBA00022912"/>
    </source>
</evidence>
<dbReference type="AlphaFoldDB" id="A0AAU9J903"/>
<evidence type="ECO:0000256" key="2">
    <source>
        <dbReference type="ARBA" id="ARBA00022723"/>
    </source>
</evidence>
<keyword evidence="4 6" id="KW-0904">Protein phosphatase</keyword>
<keyword evidence="10" id="KW-1185">Reference proteome</keyword>
<dbReference type="CDD" id="cd00143">
    <property type="entry name" value="PP2Cc"/>
    <property type="match status" value="1"/>
</dbReference>
<evidence type="ECO:0000256" key="6">
    <source>
        <dbReference type="RuleBase" id="RU003465"/>
    </source>
</evidence>
<keyword evidence="2" id="KW-0479">Metal-binding</keyword>
<organism evidence="9 10">
    <name type="scientific">Blepharisma stoltei</name>
    <dbReference type="NCBI Taxonomy" id="1481888"/>
    <lineage>
        <taxon>Eukaryota</taxon>
        <taxon>Sar</taxon>
        <taxon>Alveolata</taxon>
        <taxon>Ciliophora</taxon>
        <taxon>Postciliodesmatophora</taxon>
        <taxon>Heterotrichea</taxon>
        <taxon>Heterotrichida</taxon>
        <taxon>Blepharismidae</taxon>
        <taxon>Blepharisma</taxon>
    </lineage>
</organism>
<name>A0AAU9J903_9CILI</name>
<keyword evidence="3 6" id="KW-0378">Hydrolase</keyword>
<evidence type="ECO:0000313" key="10">
    <source>
        <dbReference type="Proteomes" id="UP001162131"/>
    </source>
</evidence>
<dbReference type="FunFam" id="3.60.40.10:FF:000140">
    <property type="entry name" value="Protein phosphatase 2C"/>
    <property type="match status" value="1"/>
</dbReference>
<sequence>MGPYLSTPKTEKRTSTGESQRMRFATSDMQGWRVTMEDARIVNLQLDANTALFGVYDGHGGPEVAEFVTRHLCQELLQNQAYREGRLDDALRQSYLRMDELQQTPDGIRELIRISRDLPDSTPVNINDNQVQAGCTAVSALIRGNEIYVANAGDSRCVLSRGGLAVELSMDHKPDLPEELERIRRAGGTVEEGRVMGNLNLSRSIGDLEYKKNNSIPQKDQMITAYPDIRRELLTPNDEFIILACDGVWDMLTSQQCVDFVRQRIGSKSLSAIVEEMLDRCLSPEIGANAGLGCDNMTAVIVQFKHPLN</sequence>
<dbReference type="PANTHER" id="PTHR13832:SF840">
    <property type="entry name" value="PROTEIN PHOSPHATASE 2C 60-RELATED"/>
    <property type="match status" value="1"/>
</dbReference>
<dbReference type="PROSITE" id="PS51746">
    <property type="entry name" value="PPM_2"/>
    <property type="match status" value="1"/>
</dbReference>
<dbReference type="InterPro" id="IPR001932">
    <property type="entry name" value="PPM-type_phosphatase-like_dom"/>
</dbReference>
<dbReference type="GO" id="GO:0016020">
    <property type="term" value="C:membrane"/>
    <property type="evidence" value="ECO:0007669"/>
    <property type="project" value="UniProtKB-SubCell"/>
</dbReference>
<evidence type="ECO:0000259" key="8">
    <source>
        <dbReference type="PROSITE" id="PS51746"/>
    </source>
</evidence>
<dbReference type="GO" id="GO:0004722">
    <property type="term" value="F:protein serine/threonine phosphatase activity"/>
    <property type="evidence" value="ECO:0007669"/>
    <property type="project" value="InterPro"/>
</dbReference>
<gene>
    <name evidence="9" type="ORF">BSTOLATCC_MIC31583</name>
</gene>
<evidence type="ECO:0000313" key="9">
    <source>
        <dbReference type="EMBL" id="CAG9322450.1"/>
    </source>
</evidence>
<evidence type="ECO:0000256" key="1">
    <source>
        <dbReference type="ARBA" id="ARBA00004170"/>
    </source>
</evidence>
<evidence type="ECO:0000256" key="3">
    <source>
        <dbReference type="ARBA" id="ARBA00022801"/>
    </source>
</evidence>
<dbReference type="Gene3D" id="3.60.40.10">
    <property type="entry name" value="PPM-type phosphatase domain"/>
    <property type="match status" value="1"/>
</dbReference>
<comment type="subcellular location">
    <subcellularLocation>
        <location evidence="1">Membrane</location>
        <topology evidence="1">Peripheral membrane protein</topology>
    </subcellularLocation>
</comment>
<evidence type="ECO:0000256" key="7">
    <source>
        <dbReference type="SAM" id="MobiDB-lite"/>
    </source>
</evidence>
<evidence type="ECO:0000256" key="5">
    <source>
        <dbReference type="ARBA" id="ARBA00023136"/>
    </source>
</evidence>